<name>A0A498SCX4_ACAVI</name>
<dbReference type="STRING" id="6277.A0A498SCX4"/>
<gene>
    <name evidence="1" type="ORF">NAV_LOCUS4830</name>
</gene>
<evidence type="ECO:0000313" key="2">
    <source>
        <dbReference type="Proteomes" id="UP000276991"/>
    </source>
</evidence>
<protein>
    <submittedName>
        <fullName evidence="1">Uncharacterized protein</fullName>
    </submittedName>
</protein>
<organism evidence="1 2">
    <name type="scientific">Acanthocheilonema viteae</name>
    <name type="common">Filarial nematode worm</name>
    <name type="synonym">Dipetalonema viteae</name>
    <dbReference type="NCBI Taxonomy" id="6277"/>
    <lineage>
        <taxon>Eukaryota</taxon>
        <taxon>Metazoa</taxon>
        <taxon>Ecdysozoa</taxon>
        <taxon>Nematoda</taxon>
        <taxon>Chromadorea</taxon>
        <taxon>Rhabditida</taxon>
        <taxon>Spirurina</taxon>
        <taxon>Spiruromorpha</taxon>
        <taxon>Filarioidea</taxon>
        <taxon>Onchocercidae</taxon>
        <taxon>Acanthocheilonema</taxon>
    </lineage>
</organism>
<proteinExistence type="predicted"/>
<dbReference type="OrthoDB" id="6098064at2759"/>
<dbReference type="AlphaFoldDB" id="A0A498SCX4"/>
<reference evidence="1 2" key="1">
    <citation type="submission" date="2018-08" db="EMBL/GenBank/DDBJ databases">
        <authorList>
            <person name="Laetsch R D."/>
            <person name="Stevens L."/>
            <person name="Kumar S."/>
            <person name="Blaxter L. M."/>
        </authorList>
    </citation>
    <scope>NUCLEOTIDE SEQUENCE [LARGE SCALE GENOMIC DNA]</scope>
</reference>
<evidence type="ECO:0000313" key="1">
    <source>
        <dbReference type="EMBL" id="VBB30039.1"/>
    </source>
</evidence>
<accession>A0A498SCX4</accession>
<dbReference type="EMBL" id="UPTC01000769">
    <property type="protein sequence ID" value="VBB30039.1"/>
    <property type="molecule type" value="Genomic_DNA"/>
</dbReference>
<sequence>MNIAEYLSSSHPDDLRYRLSIAYAVRNLEQQQSQLVTSVDGNQLSAPWRSDEKFVRRFLIFGNSDGIYFARQTEFTCTLEPGLCRIIQSG</sequence>
<keyword evidence="2" id="KW-1185">Reference proteome</keyword>
<dbReference type="Proteomes" id="UP000276991">
    <property type="component" value="Unassembled WGS sequence"/>
</dbReference>